<dbReference type="AlphaFoldDB" id="A0A9X0BND7"/>
<evidence type="ECO:0000313" key="5">
    <source>
        <dbReference type="EMBL" id="KAJ5475586.1"/>
    </source>
</evidence>
<proteinExistence type="predicted"/>
<sequence>MVSHGSRQEVASISAIEFLTGEVLLHTFVQPADKVTRWNTRWSGITSKKLNAARRQGKVLWGWKEARSALWSFANQSTVFIGHAIRNDLEALKIIHPRIIDPSIRTNEAVFRQNSNKRLWSLTILSHWLAQ</sequence>
<gene>
    <name evidence="5" type="ORF">N7539_007873</name>
</gene>
<reference evidence="5" key="1">
    <citation type="submission" date="2022-12" db="EMBL/GenBank/DDBJ databases">
        <authorList>
            <person name="Petersen C."/>
        </authorList>
    </citation>
    <scope>NUCLEOTIDE SEQUENCE</scope>
    <source>
        <strain evidence="5">IBT 30728</strain>
    </source>
</reference>
<keyword evidence="3" id="KW-0269">Exonuclease</keyword>
<keyword evidence="1" id="KW-0540">Nuclease</keyword>
<dbReference type="GeneID" id="81627723"/>
<dbReference type="EMBL" id="JAPWDQ010000011">
    <property type="protein sequence ID" value="KAJ5475586.1"/>
    <property type="molecule type" value="Genomic_DNA"/>
</dbReference>
<dbReference type="Proteomes" id="UP001148312">
    <property type="component" value="Unassembled WGS sequence"/>
</dbReference>
<dbReference type="GO" id="GO:0000027">
    <property type="term" value="P:ribosomal large subunit assembly"/>
    <property type="evidence" value="ECO:0007669"/>
    <property type="project" value="TreeGrafter"/>
</dbReference>
<dbReference type="Pfam" id="PF00929">
    <property type="entry name" value="RNase_T"/>
    <property type="match status" value="1"/>
</dbReference>
<keyword evidence="6" id="KW-1185">Reference proteome</keyword>
<dbReference type="RefSeq" id="XP_056787339.1">
    <property type="nucleotide sequence ID" value="XM_056937474.1"/>
</dbReference>
<evidence type="ECO:0000259" key="4">
    <source>
        <dbReference type="Pfam" id="PF00929"/>
    </source>
</evidence>
<dbReference type="Gene3D" id="3.30.420.10">
    <property type="entry name" value="Ribonuclease H-like superfamily/Ribonuclease H"/>
    <property type="match status" value="1"/>
</dbReference>
<dbReference type="InterPro" id="IPR047021">
    <property type="entry name" value="REXO1/3/4-like"/>
</dbReference>
<dbReference type="GO" id="GO:0006364">
    <property type="term" value="P:rRNA processing"/>
    <property type="evidence" value="ECO:0007669"/>
    <property type="project" value="TreeGrafter"/>
</dbReference>
<protein>
    <recommendedName>
        <fullName evidence="4">Exonuclease domain-containing protein</fullName>
    </recommendedName>
</protein>
<keyword evidence="2" id="KW-0378">Hydrolase</keyword>
<feature type="domain" description="Exonuclease" evidence="4">
    <location>
        <begin position="7"/>
        <end position="112"/>
    </location>
</feature>
<dbReference type="InterPro" id="IPR012337">
    <property type="entry name" value="RNaseH-like_sf"/>
</dbReference>
<dbReference type="GO" id="GO:0004527">
    <property type="term" value="F:exonuclease activity"/>
    <property type="evidence" value="ECO:0007669"/>
    <property type="project" value="UniProtKB-KW"/>
</dbReference>
<reference evidence="5" key="2">
    <citation type="journal article" date="2023" name="IMA Fungus">
        <title>Comparative genomic study of the Penicillium genus elucidates a diverse pangenome and 15 lateral gene transfer events.</title>
        <authorList>
            <person name="Petersen C."/>
            <person name="Sorensen T."/>
            <person name="Nielsen M.R."/>
            <person name="Sondergaard T.E."/>
            <person name="Sorensen J.L."/>
            <person name="Fitzpatrick D.A."/>
            <person name="Frisvad J.C."/>
            <person name="Nielsen K.L."/>
        </authorList>
    </citation>
    <scope>NUCLEOTIDE SEQUENCE</scope>
    <source>
        <strain evidence="5">IBT 30728</strain>
    </source>
</reference>
<dbReference type="PANTHER" id="PTHR12801:SF114">
    <property type="entry name" value="EXONUCLEASE, PUTATIVE (AFU_ORTHOLOGUE AFUA_7G00870)-RELATED"/>
    <property type="match status" value="1"/>
</dbReference>
<organism evidence="5 6">
    <name type="scientific">Penicillium diatomitis</name>
    <dbReference type="NCBI Taxonomy" id="2819901"/>
    <lineage>
        <taxon>Eukaryota</taxon>
        <taxon>Fungi</taxon>
        <taxon>Dikarya</taxon>
        <taxon>Ascomycota</taxon>
        <taxon>Pezizomycotina</taxon>
        <taxon>Eurotiomycetes</taxon>
        <taxon>Eurotiomycetidae</taxon>
        <taxon>Eurotiales</taxon>
        <taxon>Aspergillaceae</taxon>
        <taxon>Penicillium</taxon>
    </lineage>
</organism>
<name>A0A9X0BND7_9EURO</name>
<dbReference type="SUPFAM" id="SSF53098">
    <property type="entry name" value="Ribonuclease H-like"/>
    <property type="match status" value="1"/>
</dbReference>
<dbReference type="InterPro" id="IPR036397">
    <property type="entry name" value="RNaseH_sf"/>
</dbReference>
<dbReference type="GO" id="GO:0005634">
    <property type="term" value="C:nucleus"/>
    <property type="evidence" value="ECO:0007669"/>
    <property type="project" value="TreeGrafter"/>
</dbReference>
<evidence type="ECO:0000256" key="2">
    <source>
        <dbReference type="ARBA" id="ARBA00022801"/>
    </source>
</evidence>
<dbReference type="PANTHER" id="PTHR12801">
    <property type="entry name" value="RNA EXONUCLEASE REXO1 / RECO3 FAMILY MEMBER-RELATED"/>
    <property type="match status" value="1"/>
</dbReference>
<dbReference type="GO" id="GO:0003676">
    <property type="term" value="F:nucleic acid binding"/>
    <property type="evidence" value="ECO:0007669"/>
    <property type="project" value="InterPro"/>
</dbReference>
<accession>A0A9X0BND7</accession>
<dbReference type="InterPro" id="IPR013520">
    <property type="entry name" value="Ribonucl_H"/>
</dbReference>
<evidence type="ECO:0000313" key="6">
    <source>
        <dbReference type="Proteomes" id="UP001148312"/>
    </source>
</evidence>
<evidence type="ECO:0000256" key="1">
    <source>
        <dbReference type="ARBA" id="ARBA00022722"/>
    </source>
</evidence>
<comment type="caution">
    <text evidence="5">The sequence shown here is derived from an EMBL/GenBank/DDBJ whole genome shotgun (WGS) entry which is preliminary data.</text>
</comment>
<evidence type="ECO:0000256" key="3">
    <source>
        <dbReference type="ARBA" id="ARBA00022839"/>
    </source>
</evidence>